<evidence type="ECO:0000256" key="1">
    <source>
        <dbReference type="ARBA" id="ARBA00006484"/>
    </source>
</evidence>
<comment type="similarity">
    <text evidence="1">Belongs to the short-chain dehydrogenases/reductases (SDR) family.</text>
</comment>
<dbReference type="InterPro" id="IPR020904">
    <property type="entry name" value="Sc_DH/Rdtase_CS"/>
</dbReference>
<evidence type="ECO:0000259" key="3">
    <source>
        <dbReference type="SMART" id="SM00822"/>
    </source>
</evidence>
<gene>
    <name evidence="4" type="ORF">AB5J57_33580</name>
</gene>
<dbReference type="InterPro" id="IPR036291">
    <property type="entry name" value="NAD(P)-bd_dom_sf"/>
</dbReference>
<proteinExistence type="inferred from homology"/>
<dbReference type="Pfam" id="PF13561">
    <property type="entry name" value="adh_short_C2"/>
    <property type="match status" value="1"/>
</dbReference>
<dbReference type="AlphaFoldDB" id="A0AB39LWU8"/>
<organism evidence="4">
    <name type="scientific">Streptomyces sp. R02</name>
    <dbReference type="NCBI Taxonomy" id="3238623"/>
    <lineage>
        <taxon>Bacteria</taxon>
        <taxon>Bacillati</taxon>
        <taxon>Actinomycetota</taxon>
        <taxon>Actinomycetes</taxon>
        <taxon>Kitasatosporales</taxon>
        <taxon>Streptomycetaceae</taxon>
        <taxon>Streptomyces</taxon>
    </lineage>
</organism>
<dbReference type="PANTHER" id="PTHR42879:SF2">
    <property type="entry name" value="3-OXOACYL-[ACYL-CARRIER-PROTEIN] REDUCTASE FABG"/>
    <property type="match status" value="1"/>
</dbReference>
<dbReference type="PROSITE" id="PS00061">
    <property type="entry name" value="ADH_SHORT"/>
    <property type="match status" value="1"/>
</dbReference>
<dbReference type="GO" id="GO:0032787">
    <property type="term" value="P:monocarboxylic acid metabolic process"/>
    <property type="evidence" value="ECO:0007669"/>
    <property type="project" value="UniProtKB-ARBA"/>
</dbReference>
<name>A0AB39LWU8_9ACTN</name>
<dbReference type="FunFam" id="3.40.50.720:FF:000084">
    <property type="entry name" value="Short-chain dehydrogenase reductase"/>
    <property type="match status" value="1"/>
</dbReference>
<dbReference type="SUPFAM" id="SSF51735">
    <property type="entry name" value="NAD(P)-binding Rossmann-fold domains"/>
    <property type="match status" value="1"/>
</dbReference>
<dbReference type="Gene3D" id="3.40.50.720">
    <property type="entry name" value="NAD(P)-binding Rossmann-like Domain"/>
    <property type="match status" value="1"/>
</dbReference>
<keyword evidence="4" id="KW-0614">Plasmid</keyword>
<dbReference type="GO" id="GO:0016491">
    <property type="term" value="F:oxidoreductase activity"/>
    <property type="evidence" value="ECO:0007669"/>
    <property type="project" value="UniProtKB-KW"/>
</dbReference>
<accession>A0AB39LWU8</accession>
<reference evidence="4" key="1">
    <citation type="submission" date="2024-07" db="EMBL/GenBank/DDBJ databases">
        <authorList>
            <person name="Yu S.T."/>
        </authorList>
    </citation>
    <scope>NUCLEOTIDE SEQUENCE</scope>
    <source>
        <strain evidence="4">R02</strain>
        <plasmid evidence="4">unnamed1</plasmid>
    </source>
</reference>
<geneLocation type="plasmid" evidence="4">
    <name>unnamed1</name>
</geneLocation>
<dbReference type="InterPro" id="IPR050259">
    <property type="entry name" value="SDR"/>
</dbReference>
<dbReference type="PRINTS" id="PR00081">
    <property type="entry name" value="GDHRDH"/>
</dbReference>
<protein>
    <submittedName>
        <fullName evidence="4">SDR family NAD(P)-dependent oxidoreductase</fullName>
        <ecNumber evidence="4">1.1.1.-</ecNumber>
    </submittedName>
</protein>
<dbReference type="SMART" id="SM00822">
    <property type="entry name" value="PKS_KR"/>
    <property type="match status" value="1"/>
</dbReference>
<dbReference type="RefSeq" id="WP_369162109.1">
    <property type="nucleotide sequence ID" value="NZ_CP163430.1"/>
</dbReference>
<dbReference type="PANTHER" id="PTHR42879">
    <property type="entry name" value="3-OXOACYL-(ACYL-CARRIER-PROTEIN) REDUCTASE"/>
    <property type="match status" value="1"/>
</dbReference>
<keyword evidence="2 4" id="KW-0560">Oxidoreductase</keyword>
<evidence type="ECO:0000256" key="2">
    <source>
        <dbReference type="ARBA" id="ARBA00023002"/>
    </source>
</evidence>
<sequence>MNTTSDPTAPAPAPGEHQDRVVLVVGGGKGMGRAVAEAFALRGARVAVADTNHLPSSYNQYRTQKVDGFTAATALAADLRAKGLDVTALEANAVDEDSVRRLFADVERLYGRLDTVVNAFGVTHVSPVGTMELAEFNRVVEGNLNGVFLVSKHALRLLRADGGGSIVNFSSVSGRSGFAKVAHYCAAKFGVIGFTAALALEEARNGVRVNAVCPGMIRTAMWDYLLDEFTRPGESRDECWERMRAMIPQREFQQPEDVAETVLYLASARRVTGQAVSVDGGMSAP</sequence>
<dbReference type="CDD" id="cd05233">
    <property type="entry name" value="SDR_c"/>
    <property type="match status" value="1"/>
</dbReference>
<dbReference type="EC" id="1.1.1.-" evidence="4"/>
<dbReference type="InterPro" id="IPR057326">
    <property type="entry name" value="KR_dom"/>
</dbReference>
<evidence type="ECO:0000313" key="4">
    <source>
        <dbReference type="EMBL" id="XDP98437.1"/>
    </source>
</evidence>
<dbReference type="InterPro" id="IPR002347">
    <property type="entry name" value="SDR_fam"/>
</dbReference>
<dbReference type="PRINTS" id="PR00080">
    <property type="entry name" value="SDRFAMILY"/>
</dbReference>
<dbReference type="EMBL" id="CP163430">
    <property type="protein sequence ID" value="XDP98437.1"/>
    <property type="molecule type" value="Genomic_DNA"/>
</dbReference>
<feature type="domain" description="Ketoreductase" evidence="3">
    <location>
        <begin position="20"/>
        <end position="220"/>
    </location>
</feature>